<dbReference type="InterPro" id="IPR009793">
    <property type="entry name" value="DUF1361"/>
</dbReference>
<sequence>MMFILILGIAAINLFAVLLTLLRPKLFGVKLYKPMLKNMGLSLLPLLVLIATILLMAAVLLYVNTFLGFVTGIAGVALWLLLLPNAGYLVTELNLNHRTVDKKEVPMWYDIIAVLSLAMSGVMNTLLNVMMLQLIYGTIVHPINAFDLGLVNNRNLWIIISVVFLLISFGVYIGRYLRFNSWDILKPRRFIGILKKHFAQPGKGKELLVFMACYTGFFLIMYLIVIWPVLTKA</sequence>
<dbReference type="EMBL" id="LSZW01000046">
    <property type="protein sequence ID" value="KXK66364.1"/>
    <property type="molecule type" value="Genomic_DNA"/>
</dbReference>
<evidence type="ECO:0000313" key="2">
    <source>
        <dbReference type="EMBL" id="KXK66364.1"/>
    </source>
</evidence>
<dbReference type="STRING" id="626937.HMPREF3293_00770"/>
<dbReference type="RefSeq" id="WP_066739688.1">
    <property type="nucleotide sequence ID" value="NZ_CABMOF010000012.1"/>
</dbReference>
<proteinExistence type="predicted"/>
<keyword evidence="1" id="KW-0472">Membrane</keyword>
<evidence type="ECO:0000256" key="1">
    <source>
        <dbReference type="SAM" id="Phobius"/>
    </source>
</evidence>
<feature type="transmembrane region" description="Helical" evidence="1">
    <location>
        <begin position="6"/>
        <end position="22"/>
    </location>
</feature>
<dbReference type="Proteomes" id="UP000070366">
    <property type="component" value="Unassembled WGS sequence"/>
</dbReference>
<organism evidence="2 3">
    <name type="scientific">Christensenella minuta</name>
    <dbReference type="NCBI Taxonomy" id="626937"/>
    <lineage>
        <taxon>Bacteria</taxon>
        <taxon>Bacillati</taxon>
        <taxon>Bacillota</taxon>
        <taxon>Clostridia</taxon>
        <taxon>Christensenellales</taxon>
        <taxon>Christensenellaceae</taxon>
        <taxon>Christensenella</taxon>
    </lineage>
</organism>
<dbReference type="PATRIC" id="fig|626937.4.peg.755"/>
<feature type="transmembrane region" description="Helical" evidence="1">
    <location>
        <begin position="43"/>
        <end position="63"/>
    </location>
</feature>
<evidence type="ECO:0000313" key="3">
    <source>
        <dbReference type="Proteomes" id="UP000070366"/>
    </source>
</evidence>
<accession>A0A136Q6Y2</accession>
<keyword evidence="3" id="KW-1185">Reference proteome</keyword>
<keyword evidence="1" id="KW-0812">Transmembrane</keyword>
<evidence type="ECO:0008006" key="4">
    <source>
        <dbReference type="Google" id="ProtNLM"/>
    </source>
</evidence>
<feature type="transmembrane region" description="Helical" evidence="1">
    <location>
        <begin position="111"/>
        <end position="136"/>
    </location>
</feature>
<dbReference type="Pfam" id="PF07099">
    <property type="entry name" value="DUF1361"/>
    <property type="match status" value="1"/>
</dbReference>
<reference evidence="2 3" key="1">
    <citation type="submission" date="2016-02" db="EMBL/GenBank/DDBJ databases">
        <authorList>
            <person name="Wen L."/>
            <person name="He K."/>
            <person name="Yang H."/>
        </authorList>
    </citation>
    <scope>NUCLEOTIDE SEQUENCE [LARGE SCALE GENOMIC DNA]</scope>
    <source>
        <strain evidence="2 3">DSM 22607</strain>
    </source>
</reference>
<keyword evidence="1" id="KW-1133">Transmembrane helix</keyword>
<dbReference type="OrthoDB" id="4540541at2"/>
<dbReference type="AlphaFoldDB" id="A0A136Q6Y2"/>
<feature type="transmembrane region" description="Helical" evidence="1">
    <location>
        <begin position="156"/>
        <end position="177"/>
    </location>
</feature>
<gene>
    <name evidence="2" type="ORF">HMPREF3293_00770</name>
</gene>
<feature type="transmembrane region" description="Helical" evidence="1">
    <location>
        <begin position="69"/>
        <end position="90"/>
    </location>
</feature>
<dbReference type="KEGG" id="cmiu:B1H56_14060"/>
<feature type="transmembrane region" description="Helical" evidence="1">
    <location>
        <begin position="207"/>
        <end position="230"/>
    </location>
</feature>
<protein>
    <recommendedName>
        <fullName evidence="4">DUF1361 domain-containing protein</fullName>
    </recommendedName>
</protein>
<comment type="caution">
    <text evidence="2">The sequence shown here is derived from an EMBL/GenBank/DDBJ whole genome shotgun (WGS) entry which is preliminary data.</text>
</comment>
<name>A0A136Q6Y2_9FIRM</name>